<dbReference type="Proteomes" id="UP000735302">
    <property type="component" value="Unassembled WGS sequence"/>
</dbReference>
<sequence>MKKTPGYDCFLRMRPHVPLHDGQATARQDEIHLGVDNPTDSKPVLISVWTFMPLVRVPPPASRPDRGPEGLRLLCCQQTMYSKQTEGLKV</sequence>
<keyword evidence="2" id="KW-1185">Reference proteome</keyword>
<organism evidence="1 2">
    <name type="scientific">Plakobranchus ocellatus</name>
    <dbReference type="NCBI Taxonomy" id="259542"/>
    <lineage>
        <taxon>Eukaryota</taxon>
        <taxon>Metazoa</taxon>
        <taxon>Spiralia</taxon>
        <taxon>Lophotrochozoa</taxon>
        <taxon>Mollusca</taxon>
        <taxon>Gastropoda</taxon>
        <taxon>Heterobranchia</taxon>
        <taxon>Euthyneura</taxon>
        <taxon>Panpulmonata</taxon>
        <taxon>Sacoglossa</taxon>
        <taxon>Placobranchoidea</taxon>
        <taxon>Plakobranchidae</taxon>
        <taxon>Plakobranchus</taxon>
    </lineage>
</organism>
<gene>
    <name evidence="1" type="ORF">PoB_003507800</name>
</gene>
<dbReference type="AlphaFoldDB" id="A0AAV4AMP8"/>
<dbReference type="EMBL" id="BLXT01003971">
    <property type="protein sequence ID" value="GFO08573.1"/>
    <property type="molecule type" value="Genomic_DNA"/>
</dbReference>
<evidence type="ECO:0000313" key="2">
    <source>
        <dbReference type="Proteomes" id="UP000735302"/>
    </source>
</evidence>
<proteinExistence type="predicted"/>
<evidence type="ECO:0000313" key="1">
    <source>
        <dbReference type="EMBL" id="GFO08573.1"/>
    </source>
</evidence>
<name>A0AAV4AMP8_9GAST</name>
<comment type="caution">
    <text evidence="1">The sequence shown here is derived from an EMBL/GenBank/DDBJ whole genome shotgun (WGS) entry which is preliminary data.</text>
</comment>
<accession>A0AAV4AMP8</accession>
<protein>
    <submittedName>
        <fullName evidence="1">Uncharacterized protein</fullName>
    </submittedName>
</protein>
<reference evidence="1 2" key="1">
    <citation type="journal article" date="2021" name="Elife">
        <title>Chloroplast acquisition without the gene transfer in kleptoplastic sea slugs, Plakobranchus ocellatus.</title>
        <authorList>
            <person name="Maeda T."/>
            <person name="Takahashi S."/>
            <person name="Yoshida T."/>
            <person name="Shimamura S."/>
            <person name="Takaki Y."/>
            <person name="Nagai Y."/>
            <person name="Toyoda A."/>
            <person name="Suzuki Y."/>
            <person name="Arimoto A."/>
            <person name="Ishii H."/>
            <person name="Satoh N."/>
            <person name="Nishiyama T."/>
            <person name="Hasebe M."/>
            <person name="Maruyama T."/>
            <person name="Minagawa J."/>
            <person name="Obokata J."/>
            <person name="Shigenobu S."/>
        </authorList>
    </citation>
    <scope>NUCLEOTIDE SEQUENCE [LARGE SCALE GENOMIC DNA]</scope>
</reference>